<evidence type="ECO:0000313" key="10">
    <source>
        <dbReference type="Proteomes" id="UP000002630"/>
    </source>
</evidence>
<dbReference type="InParanoid" id="D8LRK4"/>
<dbReference type="InterPro" id="IPR009445">
    <property type="entry name" value="TMEM85/Emc4"/>
</dbReference>
<evidence type="ECO:0000256" key="2">
    <source>
        <dbReference type="ARBA" id="ARBA00007715"/>
    </source>
</evidence>
<proteinExistence type="inferred from homology"/>
<dbReference type="FunCoup" id="D8LRK4">
    <property type="interactions" value="147"/>
</dbReference>
<keyword evidence="10" id="KW-1185">Reference proteome</keyword>
<accession>D8LRK4</accession>
<dbReference type="GO" id="GO:0005789">
    <property type="term" value="C:endoplasmic reticulum membrane"/>
    <property type="evidence" value="ECO:0007669"/>
    <property type="project" value="UniProtKB-SubCell"/>
</dbReference>
<dbReference type="Proteomes" id="UP000002630">
    <property type="component" value="Linkage Group LG26"/>
</dbReference>
<gene>
    <name evidence="9" type="ORF">Esi_0069_0022</name>
</gene>
<evidence type="ECO:0000256" key="1">
    <source>
        <dbReference type="ARBA" id="ARBA00004477"/>
    </source>
</evidence>
<keyword evidence="4 8" id="KW-0812">Transmembrane</keyword>
<dbReference type="eggNOG" id="KOG3318">
    <property type="taxonomic scope" value="Eukaryota"/>
</dbReference>
<reference evidence="9 10" key="1">
    <citation type="journal article" date="2010" name="Nature">
        <title>The Ectocarpus genome and the independent evolution of multicellularity in brown algae.</title>
        <authorList>
            <person name="Cock J.M."/>
            <person name="Sterck L."/>
            <person name="Rouze P."/>
            <person name="Scornet D."/>
            <person name="Allen A.E."/>
            <person name="Amoutzias G."/>
            <person name="Anthouard V."/>
            <person name="Artiguenave F."/>
            <person name="Aury J.M."/>
            <person name="Badger J.H."/>
            <person name="Beszteri B."/>
            <person name="Billiau K."/>
            <person name="Bonnet E."/>
            <person name="Bothwell J.H."/>
            <person name="Bowler C."/>
            <person name="Boyen C."/>
            <person name="Brownlee C."/>
            <person name="Carrano C.J."/>
            <person name="Charrier B."/>
            <person name="Cho G.Y."/>
            <person name="Coelho S.M."/>
            <person name="Collen J."/>
            <person name="Corre E."/>
            <person name="Da Silva C."/>
            <person name="Delage L."/>
            <person name="Delaroque N."/>
            <person name="Dittami S.M."/>
            <person name="Doulbeau S."/>
            <person name="Elias M."/>
            <person name="Farnham G."/>
            <person name="Gachon C.M."/>
            <person name="Gschloessl B."/>
            <person name="Heesch S."/>
            <person name="Jabbari K."/>
            <person name="Jubin C."/>
            <person name="Kawai H."/>
            <person name="Kimura K."/>
            <person name="Kloareg B."/>
            <person name="Kupper F.C."/>
            <person name="Lang D."/>
            <person name="Le Bail A."/>
            <person name="Leblanc C."/>
            <person name="Lerouge P."/>
            <person name="Lohr M."/>
            <person name="Lopez P.J."/>
            <person name="Martens C."/>
            <person name="Maumus F."/>
            <person name="Michel G."/>
            <person name="Miranda-Saavedra D."/>
            <person name="Morales J."/>
            <person name="Moreau H."/>
            <person name="Motomura T."/>
            <person name="Nagasato C."/>
            <person name="Napoli C.A."/>
            <person name="Nelson D.R."/>
            <person name="Nyvall-Collen P."/>
            <person name="Peters A.F."/>
            <person name="Pommier C."/>
            <person name="Potin P."/>
            <person name="Poulain J."/>
            <person name="Quesneville H."/>
            <person name="Read B."/>
            <person name="Rensing S.A."/>
            <person name="Ritter A."/>
            <person name="Rousvoal S."/>
            <person name="Samanta M."/>
            <person name="Samson G."/>
            <person name="Schroeder D.C."/>
            <person name="Segurens B."/>
            <person name="Strittmatter M."/>
            <person name="Tonon T."/>
            <person name="Tregear J.W."/>
            <person name="Valentin K."/>
            <person name="von Dassow P."/>
            <person name="Yamagishi T."/>
            <person name="Van de Peer Y."/>
            <person name="Wincker P."/>
        </authorList>
    </citation>
    <scope>NUCLEOTIDE SEQUENCE [LARGE SCALE GENOMIC DNA]</scope>
    <source>
        <strain evidence="10">Ec32 / CCAP1310/4</strain>
    </source>
</reference>
<evidence type="ECO:0000256" key="3">
    <source>
        <dbReference type="ARBA" id="ARBA00020820"/>
    </source>
</evidence>
<dbReference type="Pfam" id="PF06417">
    <property type="entry name" value="EMC4"/>
    <property type="match status" value="1"/>
</dbReference>
<evidence type="ECO:0000256" key="4">
    <source>
        <dbReference type="ARBA" id="ARBA00022692"/>
    </source>
</evidence>
<keyword evidence="6 8" id="KW-1133">Transmembrane helix</keyword>
<dbReference type="AlphaFoldDB" id="D8LRK4"/>
<dbReference type="EMBL" id="FN648916">
    <property type="protein sequence ID" value="CBN77765.1"/>
    <property type="molecule type" value="Genomic_DNA"/>
</dbReference>
<evidence type="ECO:0000256" key="7">
    <source>
        <dbReference type="ARBA" id="ARBA00023136"/>
    </source>
</evidence>
<dbReference type="EMBL" id="FN649751">
    <property type="protein sequence ID" value="CBN77765.1"/>
    <property type="molecule type" value="Genomic_DNA"/>
</dbReference>
<keyword evidence="7 8" id="KW-0472">Membrane</keyword>
<dbReference type="PANTHER" id="PTHR19315">
    <property type="entry name" value="ER MEMBRANE PROTEIN COMPLEX SUBUNIT 4"/>
    <property type="match status" value="1"/>
</dbReference>
<organism evidence="9 10">
    <name type="scientific">Ectocarpus siliculosus</name>
    <name type="common">Brown alga</name>
    <name type="synonym">Conferva siliculosa</name>
    <dbReference type="NCBI Taxonomy" id="2880"/>
    <lineage>
        <taxon>Eukaryota</taxon>
        <taxon>Sar</taxon>
        <taxon>Stramenopiles</taxon>
        <taxon>Ochrophyta</taxon>
        <taxon>PX clade</taxon>
        <taxon>Phaeophyceae</taxon>
        <taxon>Ectocarpales</taxon>
        <taxon>Ectocarpaceae</taxon>
        <taxon>Ectocarpus</taxon>
    </lineage>
</organism>
<comment type="subcellular location">
    <subcellularLocation>
        <location evidence="1">Endoplasmic reticulum membrane</location>
        <topology evidence="1">Multi-pass membrane protein</topology>
    </subcellularLocation>
</comment>
<evidence type="ECO:0000256" key="6">
    <source>
        <dbReference type="ARBA" id="ARBA00022989"/>
    </source>
</evidence>
<name>D8LRK4_ECTSI</name>
<feature type="transmembrane region" description="Helical" evidence="8">
    <location>
        <begin position="115"/>
        <end position="137"/>
    </location>
</feature>
<evidence type="ECO:0000256" key="8">
    <source>
        <dbReference type="SAM" id="Phobius"/>
    </source>
</evidence>
<evidence type="ECO:0000313" key="9">
    <source>
        <dbReference type="EMBL" id="CBN77765.1"/>
    </source>
</evidence>
<dbReference type="OMA" id="QQTFKVI"/>
<comment type="similarity">
    <text evidence="2">Belongs to the EMC4 family.</text>
</comment>
<dbReference type="STRING" id="2880.D8LRK4"/>
<keyword evidence="5" id="KW-0256">Endoplasmic reticulum</keyword>
<protein>
    <recommendedName>
        <fullName evidence="3">ER membrane protein complex subunit 4</fullName>
    </recommendedName>
</protein>
<evidence type="ECO:0000256" key="5">
    <source>
        <dbReference type="ARBA" id="ARBA00022824"/>
    </source>
</evidence>
<feature type="transmembrane region" description="Helical" evidence="8">
    <location>
        <begin position="72"/>
        <end position="95"/>
    </location>
</feature>
<dbReference type="OrthoDB" id="369569at2759"/>
<sequence>MAPPERTWRFDLNPGPGEAPKSLARPLGFNPGALIDDDDATGPSALAQENLKKKRAMEIALGPGKSILMNGFMMYMSGAGIHIFSIMITFMGIMNPAKAILSVHSVFRTVDDGKISLLLPKLIFCAVNFGGVCVALWKMAKMGLLPVTAADWTSYLVPKHAIEQSGVPL</sequence>